<name>A0AAE0Y752_9GAST</name>
<organism evidence="1 2">
    <name type="scientific">Elysia crispata</name>
    <name type="common">lettuce slug</name>
    <dbReference type="NCBI Taxonomy" id="231223"/>
    <lineage>
        <taxon>Eukaryota</taxon>
        <taxon>Metazoa</taxon>
        <taxon>Spiralia</taxon>
        <taxon>Lophotrochozoa</taxon>
        <taxon>Mollusca</taxon>
        <taxon>Gastropoda</taxon>
        <taxon>Heterobranchia</taxon>
        <taxon>Euthyneura</taxon>
        <taxon>Panpulmonata</taxon>
        <taxon>Sacoglossa</taxon>
        <taxon>Placobranchoidea</taxon>
        <taxon>Plakobranchidae</taxon>
        <taxon>Elysia</taxon>
    </lineage>
</organism>
<evidence type="ECO:0000313" key="2">
    <source>
        <dbReference type="Proteomes" id="UP001283361"/>
    </source>
</evidence>
<comment type="caution">
    <text evidence="1">The sequence shown here is derived from an EMBL/GenBank/DDBJ whole genome shotgun (WGS) entry which is preliminary data.</text>
</comment>
<reference evidence="1" key="1">
    <citation type="journal article" date="2023" name="G3 (Bethesda)">
        <title>A reference genome for the long-term kleptoplast-retaining sea slug Elysia crispata morphotype clarki.</title>
        <authorList>
            <person name="Eastman K.E."/>
            <person name="Pendleton A.L."/>
            <person name="Shaikh M.A."/>
            <person name="Suttiyut T."/>
            <person name="Ogas R."/>
            <person name="Tomko P."/>
            <person name="Gavelis G."/>
            <person name="Widhalm J.R."/>
            <person name="Wisecaver J.H."/>
        </authorList>
    </citation>
    <scope>NUCLEOTIDE SEQUENCE</scope>
    <source>
        <strain evidence="1">ECLA1</strain>
    </source>
</reference>
<dbReference type="Proteomes" id="UP001283361">
    <property type="component" value="Unassembled WGS sequence"/>
</dbReference>
<protein>
    <submittedName>
        <fullName evidence="1">Uncharacterized protein</fullName>
    </submittedName>
</protein>
<dbReference type="EMBL" id="JAWDGP010006827">
    <property type="protein sequence ID" value="KAK3735133.1"/>
    <property type="molecule type" value="Genomic_DNA"/>
</dbReference>
<accession>A0AAE0Y752</accession>
<gene>
    <name evidence="1" type="ORF">RRG08_054485</name>
</gene>
<dbReference type="AlphaFoldDB" id="A0AAE0Y752"/>
<proteinExistence type="predicted"/>
<sequence>MFWGLQFPEFSYLQMVSHGLSQRMGRRQVQGPEAIQLMLSTIPDSLVMAMGGIDVAASSRRILTGWDGARSKT</sequence>
<keyword evidence="2" id="KW-1185">Reference proteome</keyword>
<evidence type="ECO:0000313" key="1">
    <source>
        <dbReference type="EMBL" id="KAK3735133.1"/>
    </source>
</evidence>